<keyword evidence="2 3" id="KW-0808">Transferase</keyword>
<dbReference type="InterPro" id="IPR036873">
    <property type="entry name" value="Rhodanese-like_dom_sf"/>
</dbReference>
<reference evidence="5 6" key="1">
    <citation type="submission" date="2018-12" db="EMBL/GenBank/DDBJ databases">
        <authorList>
            <consortium name="Pathogen Informatics"/>
        </authorList>
    </citation>
    <scope>NUCLEOTIDE SEQUENCE [LARGE SCALE GENOMIC DNA]</scope>
    <source>
        <strain evidence="5 6">NCTC12871</strain>
    </source>
</reference>
<evidence type="ECO:0000313" key="5">
    <source>
        <dbReference type="EMBL" id="VEJ09458.1"/>
    </source>
</evidence>
<dbReference type="Gene3D" id="3.40.250.10">
    <property type="entry name" value="Rhodanese-like domain"/>
    <property type="match status" value="1"/>
</dbReference>
<dbReference type="InterPro" id="IPR050229">
    <property type="entry name" value="GlpE_sulfurtransferase"/>
</dbReference>
<dbReference type="Proteomes" id="UP000279799">
    <property type="component" value="Chromosome"/>
</dbReference>
<dbReference type="GO" id="GO:0103041">
    <property type="term" value="F:thiosulfate-thioredoxin sulfurtransferase activity"/>
    <property type="evidence" value="ECO:0007669"/>
    <property type="project" value="RHEA"/>
</dbReference>
<accession>A0A448TUI5</accession>
<dbReference type="AlphaFoldDB" id="A0A448TUI5"/>
<sequence>MNFQEISPQDAWELVKTDSVVLADIRKLEDFQISHAQGAIHLGNENLQQYINQWEYEDPIIISCYHGISSRSIAEFLANQGFEHVYSLTGGFEGWQKAELPVEK</sequence>
<dbReference type="KEGG" id="adp:NCTC12871_00919"/>
<dbReference type="HAMAP" id="MF_01009">
    <property type="entry name" value="Thiosulf_sulfurtr"/>
    <property type="match status" value="1"/>
</dbReference>
<dbReference type="PANTHER" id="PTHR43031:SF6">
    <property type="entry name" value="THIOSULFATE SULFURTRANSFERASE GLPE"/>
    <property type="match status" value="1"/>
</dbReference>
<comment type="catalytic activity">
    <reaction evidence="3">
        <text>thiosulfate + [thioredoxin]-dithiol = [thioredoxin]-disulfide + hydrogen sulfide + sulfite + 2 H(+)</text>
        <dbReference type="Rhea" id="RHEA:83859"/>
        <dbReference type="Rhea" id="RHEA-COMP:10698"/>
        <dbReference type="Rhea" id="RHEA-COMP:10700"/>
        <dbReference type="ChEBI" id="CHEBI:15378"/>
        <dbReference type="ChEBI" id="CHEBI:17359"/>
        <dbReference type="ChEBI" id="CHEBI:29919"/>
        <dbReference type="ChEBI" id="CHEBI:29950"/>
        <dbReference type="ChEBI" id="CHEBI:33542"/>
        <dbReference type="ChEBI" id="CHEBI:50058"/>
    </reaction>
</comment>
<comment type="catalytic activity">
    <reaction evidence="3">
        <text>thiosulfate + hydrogen cyanide = thiocyanate + sulfite + 2 H(+)</text>
        <dbReference type="Rhea" id="RHEA:16881"/>
        <dbReference type="ChEBI" id="CHEBI:15378"/>
        <dbReference type="ChEBI" id="CHEBI:17359"/>
        <dbReference type="ChEBI" id="CHEBI:18022"/>
        <dbReference type="ChEBI" id="CHEBI:18407"/>
        <dbReference type="ChEBI" id="CHEBI:33542"/>
        <dbReference type="EC" id="2.8.1.1"/>
    </reaction>
</comment>
<dbReference type="CDD" id="cd01444">
    <property type="entry name" value="GlpE_ST"/>
    <property type="match status" value="1"/>
</dbReference>
<comment type="subcellular location">
    <subcellularLocation>
        <location evidence="3">Cytoplasm</location>
    </subcellularLocation>
</comment>
<dbReference type="SMART" id="SM00450">
    <property type="entry name" value="RHOD"/>
    <property type="match status" value="1"/>
</dbReference>
<dbReference type="EC" id="2.8.1.1" evidence="3"/>
<keyword evidence="6" id="KW-1185">Reference proteome</keyword>
<dbReference type="NCBIfam" id="NF001195">
    <property type="entry name" value="PRK00162.1"/>
    <property type="match status" value="1"/>
</dbReference>
<dbReference type="PROSITE" id="PS50206">
    <property type="entry name" value="RHODANESE_3"/>
    <property type="match status" value="1"/>
</dbReference>
<proteinExistence type="inferred from homology"/>
<dbReference type="EMBL" id="LR134510">
    <property type="protein sequence ID" value="VEJ09458.1"/>
    <property type="molecule type" value="Genomic_DNA"/>
</dbReference>
<feature type="domain" description="Rhodanese" evidence="4">
    <location>
        <begin position="16"/>
        <end position="104"/>
    </location>
</feature>
<evidence type="ECO:0000313" key="6">
    <source>
        <dbReference type="Proteomes" id="UP000279799"/>
    </source>
</evidence>
<dbReference type="PANTHER" id="PTHR43031">
    <property type="entry name" value="FAD-DEPENDENT OXIDOREDUCTASE"/>
    <property type="match status" value="1"/>
</dbReference>
<dbReference type="OrthoDB" id="9811849at2"/>
<comment type="function">
    <text evidence="3">Transferase that catalyzes the transfer of sulfur from thiosulfate to thiophilic acceptors such as cyanide or dithiols. May function in a CysM-independent thiosulfate assimilation pathway by catalyzing the conversion of thiosulfate to sulfite, which can then be used for L-cysteine biosynthesis.</text>
</comment>
<name>A0A448TUI5_9PAST</name>
<dbReference type="InterPro" id="IPR023695">
    <property type="entry name" value="Thiosulf_sulfurTrfase"/>
</dbReference>
<dbReference type="GO" id="GO:0005737">
    <property type="term" value="C:cytoplasm"/>
    <property type="evidence" value="ECO:0007669"/>
    <property type="project" value="UniProtKB-SubCell"/>
</dbReference>
<dbReference type="RefSeq" id="WP_126599408.1">
    <property type="nucleotide sequence ID" value="NZ_LR134510.1"/>
</dbReference>
<dbReference type="Pfam" id="PF00581">
    <property type="entry name" value="Rhodanese"/>
    <property type="match status" value="1"/>
</dbReference>
<dbReference type="GO" id="GO:0004792">
    <property type="term" value="F:thiosulfate-cyanide sulfurtransferase activity"/>
    <property type="evidence" value="ECO:0007669"/>
    <property type="project" value="UniProtKB-UniRule"/>
</dbReference>
<comment type="similarity">
    <text evidence="3">Belongs to the GlpE family.</text>
</comment>
<evidence type="ECO:0000256" key="1">
    <source>
        <dbReference type="ARBA" id="ARBA00022490"/>
    </source>
</evidence>
<evidence type="ECO:0000256" key="2">
    <source>
        <dbReference type="ARBA" id="ARBA00022679"/>
    </source>
</evidence>
<dbReference type="InterPro" id="IPR001763">
    <property type="entry name" value="Rhodanese-like_dom"/>
</dbReference>
<organism evidence="5 6">
    <name type="scientific">Actinobacillus delphinicola</name>
    <dbReference type="NCBI Taxonomy" id="51161"/>
    <lineage>
        <taxon>Bacteria</taxon>
        <taxon>Pseudomonadati</taxon>
        <taxon>Pseudomonadota</taxon>
        <taxon>Gammaproteobacteria</taxon>
        <taxon>Pasteurellales</taxon>
        <taxon>Pasteurellaceae</taxon>
        <taxon>Actinobacillus</taxon>
    </lineage>
</organism>
<protein>
    <recommendedName>
        <fullName evidence="3">Thiosulfate sulfurtransferase GlpE</fullName>
        <ecNumber evidence="3">2.8.1.1</ecNumber>
    </recommendedName>
</protein>
<gene>
    <name evidence="3 5" type="primary">glpE</name>
    <name evidence="5" type="ORF">NCTC12871_00919</name>
</gene>
<evidence type="ECO:0000256" key="3">
    <source>
        <dbReference type="HAMAP-Rule" id="MF_01009"/>
    </source>
</evidence>
<feature type="active site" description="Cysteine persulfide intermediate" evidence="3">
    <location>
        <position position="64"/>
    </location>
</feature>
<dbReference type="SUPFAM" id="SSF52821">
    <property type="entry name" value="Rhodanese/Cell cycle control phosphatase"/>
    <property type="match status" value="1"/>
</dbReference>
<evidence type="ECO:0000259" key="4">
    <source>
        <dbReference type="PROSITE" id="PS50206"/>
    </source>
</evidence>
<keyword evidence="1 3" id="KW-0963">Cytoplasm</keyword>